<evidence type="ECO:0000256" key="1">
    <source>
        <dbReference type="ARBA" id="ARBA00006865"/>
    </source>
</evidence>
<feature type="transmembrane region" description="Helical" evidence="3">
    <location>
        <begin position="27"/>
        <end position="48"/>
    </location>
</feature>
<dbReference type="InterPro" id="IPR000757">
    <property type="entry name" value="Beta-glucanase-like"/>
</dbReference>
<dbReference type="GO" id="GO:0004553">
    <property type="term" value="F:hydrolase activity, hydrolyzing O-glycosyl compounds"/>
    <property type="evidence" value="ECO:0007669"/>
    <property type="project" value="InterPro"/>
</dbReference>
<dbReference type="GO" id="GO:0005975">
    <property type="term" value="P:carbohydrate metabolic process"/>
    <property type="evidence" value="ECO:0007669"/>
    <property type="project" value="InterPro"/>
</dbReference>
<feature type="region of interest" description="Disordered" evidence="2">
    <location>
        <begin position="1"/>
        <end position="23"/>
    </location>
</feature>
<keyword evidence="3" id="KW-0812">Transmembrane</keyword>
<keyword evidence="3" id="KW-0472">Membrane</keyword>
<dbReference type="SUPFAM" id="SSF49899">
    <property type="entry name" value="Concanavalin A-like lectins/glucanases"/>
    <property type="match status" value="1"/>
</dbReference>
<dbReference type="Proteomes" id="UP000321328">
    <property type="component" value="Unassembled WGS sequence"/>
</dbReference>
<protein>
    <recommendedName>
        <fullName evidence="4">GH16 domain-containing protein</fullName>
    </recommendedName>
</protein>
<feature type="domain" description="GH16" evidence="4">
    <location>
        <begin position="96"/>
        <end position="307"/>
    </location>
</feature>
<dbReference type="Gene3D" id="2.60.120.200">
    <property type="match status" value="1"/>
</dbReference>
<name>A0A511CZN0_9PSEU</name>
<dbReference type="STRING" id="1123024.GCA_000423625_03255"/>
<dbReference type="PANTHER" id="PTHR10963">
    <property type="entry name" value="GLYCOSYL HYDROLASE-RELATED"/>
    <property type="match status" value="1"/>
</dbReference>
<accession>A0A511CZN0</accession>
<dbReference type="PROSITE" id="PS51762">
    <property type="entry name" value="GH16_2"/>
    <property type="match status" value="1"/>
</dbReference>
<dbReference type="InterPro" id="IPR050546">
    <property type="entry name" value="Glycosyl_Hydrlase_16"/>
</dbReference>
<keyword evidence="3" id="KW-1133">Transmembrane helix</keyword>
<dbReference type="EMBL" id="BJVI01000014">
    <property type="protein sequence ID" value="GEL17996.1"/>
    <property type="molecule type" value="Genomic_DNA"/>
</dbReference>
<evidence type="ECO:0000256" key="3">
    <source>
        <dbReference type="SAM" id="Phobius"/>
    </source>
</evidence>
<sequence>MGAQDQLTVGIETSQEPEPPRRPRGRMVLTVLAVIVALAMLTVPIVLVRSLIRPPAQPAAEQAVSPVTDTNDPVAPSGRAELDPATRSDTEAAVVHDWPLLLHDEFDGDTLDTTFWHPYSGETTGGNGRHRPSNIAVSDGVMTITSRGRESAGMAWQPGQLYGRWEVRARTEVGTGYGAVILLWPDAEDFPKGGEIDFMEIPKPSRTESNFVLHYGRNNSQVGTSVQGDFTEWHNYAVEWTPDHVAGFIDGQEIFRSTDKAQIPPRPMHLAIQQDIGPYGKDWIPPLDETSPAQVQLHLDWVRIYGL</sequence>
<proteinExistence type="inferred from homology"/>
<dbReference type="Pfam" id="PF00722">
    <property type="entry name" value="Glyco_hydro_16"/>
    <property type="match status" value="1"/>
</dbReference>
<evidence type="ECO:0000313" key="6">
    <source>
        <dbReference type="Proteomes" id="UP000321328"/>
    </source>
</evidence>
<keyword evidence="6" id="KW-1185">Reference proteome</keyword>
<reference evidence="5 6" key="1">
    <citation type="submission" date="2019-07" db="EMBL/GenBank/DDBJ databases">
        <title>Whole genome shotgun sequence of Pseudonocardia asaccharolytica NBRC 16224.</title>
        <authorList>
            <person name="Hosoyama A."/>
            <person name="Uohara A."/>
            <person name="Ohji S."/>
            <person name="Ichikawa N."/>
        </authorList>
    </citation>
    <scope>NUCLEOTIDE SEQUENCE [LARGE SCALE GENOMIC DNA]</scope>
    <source>
        <strain evidence="5 6">NBRC 16224</strain>
    </source>
</reference>
<dbReference type="AlphaFoldDB" id="A0A511CZN0"/>
<comment type="similarity">
    <text evidence="1">Belongs to the glycosyl hydrolase 16 family.</text>
</comment>
<dbReference type="InterPro" id="IPR013320">
    <property type="entry name" value="ConA-like_dom_sf"/>
</dbReference>
<feature type="compositionally biased region" description="Polar residues" evidence="2">
    <location>
        <begin position="1"/>
        <end position="14"/>
    </location>
</feature>
<dbReference type="PANTHER" id="PTHR10963:SF55">
    <property type="entry name" value="GLYCOSIDE HYDROLASE FAMILY 16 PROTEIN"/>
    <property type="match status" value="1"/>
</dbReference>
<feature type="region of interest" description="Disordered" evidence="2">
    <location>
        <begin position="57"/>
        <end position="87"/>
    </location>
</feature>
<evidence type="ECO:0000256" key="2">
    <source>
        <dbReference type="SAM" id="MobiDB-lite"/>
    </source>
</evidence>
<comment type="caution">
    <text evidence="5">The sequence shown here is derived from an EMBL/GenBank/DDBJ whole genome shotgun (WGS) entry which is preliminary data.</text>
</comment>
<organism evidence="5 6">
    <name type="scientific">Pseudonocardia asaccharolytica DSM 44247 = NBRC 16224</name>
    <dbReference type="NCBI Taxonomy" id="1123024"/>
    <lineage>
        <taxon>Bacteria</taxon>
        <taxon>Bacillati</taxon>
        <taxon>Actinomycetota</taxon>
        <taxon>Actinomycetes</taxon>
        <taxon>Pseudonocardiales</taxon>
        <taxon>Pseudonocardiaceae</taxon>
        <taxon>Pseudonocardia</taxon>
    </lineage>
</organism>
<dbReference type="CDD" id="cd00413">
    <property type="entry name" value="Glyco_hydrolase_16"/>
    <property type="match status" value="1"/>
</dbReference>
<evidence type="ECO:0000259" key="4">
    <source>
        <dbReference type="PROSITE" id="PS51762"/>
    </source>
</evidence>
<gene>
    <name evidence="5" type="ORF">PA7_18330</name>
</gene>
<evidence type="ECO:0000313" key="5">
    <source>
        <dbReference type="EMBL" id="GEL17996.1"/>
    </source>
</evidence>